<dbReference type="InterPro" id="IPR000515">
    <property type="entry name" value="MetI-like"/>
</dbReference>
<dbReference type="PANTHER" id="PTHR43386:SF1">
    <property type="entry name" value="D,D-DIPEPTIDE TRANSPORT SYSTEM PERMEASE PROTEIN DDPC-RELATED"/>
    <property type="match status" value="1"/>
</dbReference>
<dbReference type="CDD" id="cd06261">
    <property type="entry name" value="TM_PBP2"/>
    <property type="match status" value="1"/>
</dbReference>
<name>A0ABR9ZVB9_9FIRM</name>
<feature type="transmembrane region" description="Helical" evidence="7">
    <location>
        <begin position="274"/>
        <end position="293"/>
    </location>
</feature>
<evidence type="ECO:0000256" key="6">
    <source>
        <dbReference type="ARBA" id="ARBA00023136"/>
    </source>
</evidence>
<dbReference type="PANTHER" id="PTHR43386">
    <property type="entry name" value="OLIGOPEPTIDE TRANSPORT SYSTEM PERMEASE PROTEIN APPC"/>
    <property type="match status" value="1"/>
</dbReference>
<comment type="caution">
    <text evidence="9">The sequence shown here is derived from an EMBL/GenBank/DDBJ whole genome shotgun (WGS) entry which is preliminary data.</text>
</comment>
<keyword evidence="10" id="KW-1185">Reference proteome</keyword>
<evidence type="ECO:0000256" key="5">
    <source>
        <dbReference type="ARBA" id="ARBA00022989"/>
    </source>
</evidence>
<feature type="transmembrane region" description="Helical" evidence="7">
    <location>
        <begin position="30"/>
        <end position="51"/>
    </location>
</feature>
<dbReference type="EMBL" id="JADKNH010000009">
    <property type="protein sequence ID" value="MBF4694373.1"/>
    <property type="molecule type" value="Genomic_DNA"/>
</dbReference>
<feature type="transmembrane region" description="Helical" evidence="7">
    <location>
        <begin position="212"/>
        <end position="238"/>
    </location>
</feature>
<keyword evidence="2 7" id="KW-0813">Transport</keyword>
<dbReference type="PROSITE" id="PS50928">
    <property type="entry name" value="ABC_TM1"/>
    <property type="match status" value="1"/>
</dbReference>
<keyword evidence="6 7" id="KW-0472">Membrane</keyword>
<evidence type="ECO:0000256" key="3">
    <source>
        <dbReference type="ARBA" id="ARBA00022475"/>
    </source>
</evidence>
<dbReference type="Pfam" id="PF12911">
    <property type="entry name" value="OppC_N"/>
    <property type="match status" value="1"/>
</dbReference>
<dbReference type="Pfam" id="PF00528">
    <property type="entry name" value="BPD_transp_1"/>
    <property type="match status" value="1"/>
</dbReference>
<comment type="subcellular location">
    <subcellularLocation>
        <location evidence="1 7">Cell membrane</location>
        <topology evidence="1 7">Multi-pass membrane protein</topology>
    </subcellularLocation>
</comment>
<evidence type="ECO:0000313" key="9">
    <source>
        <dbReference type="EMBL" id="MBF4694373.1"/>
    </source>
</evidence>
<organism evidence="9 10">
    <name type="scientific">Fusibacter ferrireducens</name>
    <dbReference type="NCBI Taxonomy" id="2785058"/>
    <lineage>
        <taxon>Bacteria</taxon>
        <taxon>Bacillati</taxon>
        <taxon>Bacillota</taxon>
        <taxon>Clostridia</taxon>
        <taxon>Eubacteriales</taxon>
        <taxon>Eubacteriales Family XII. Incertae Sedis</taxon>
        <taxon>Fusibacter</taxon>
    </lineage>
</organism>
<feature type="transmembrane region" description="Helical" evidence="7">
    <location>
        <begin position="99"/>
        <end position="123"/>
    </location>
</feature>
<keyword evidence="3" id="KW-1003">Cell membrane</keyword>
<comment type="similarity">
    <text evidence="7">Belongs to the binding-protein-dependent transport system permease family.</text>
</comment>
<evidence type="ECO:0000256" key="4">
    <source>
        <dbReference type="ARBA" id="ARBA00022692"/>
    </source>
</evidence>
<evidence type="ECO:0000259" key="8">
    <source>
        <dbReference type="PROSITE" id="PS50928"/>
    </source>
</evidence>
<dbReference type="RefSeq" id="WP_194702616.1">
    <property type="nucleotide sequence ID" value="NZ_JADKNH010000009.1"/>
</dbReference>
<evidence type="ECO:0000256" key="1">
    <source>
        <dbReference type="ARBA" id="ARBA00004651"/>
    </source>
</evidence>
<dbReference type="Gene3D" id="1.10.3720.10">
    <property type="entry name" value="MetI-like"/>
    <property type="match status" value="1"/>
</dbReference>
<reference evidence="9 10" key="1">
    <citation type="submission" date="2020-11" db="EMBL/GenBank/DDBJ databases">
        <title>Fusibacter basophilias sp. nov.</title>
        <authorList>
            <person name="Qiu D."/>
        </authorList>
    </citation>
    <scope>NUCLEOTIDE SEQUENCE [LARGE SCALE GENOMIC DNA]</scope>
    <source>
        <strain evidence="9 10">Q10-2</strain>
    </source>
</reference>
<dbReference type="InterPro" id="IPR035906">
    <property type="entry name" value="MetI-like_sf"/>
</dbReference>
<dbReference type="InterPro" id="IPR050366">
    <property type="entry name" value="BP-dependent_transpt_permease"/>
</dbReference>
<proteinExistence type="inferred from homology"/>
<keyword evidence="5 7" id="KW-1133">Transmembrane helix</keyword>
<evidence type="ECO:0000256" key="7">
    <source>
        <dbReference type="RuleBase" id="RU363032"/>
    </source>
</evidence>
<keyword evidence="4 7" id="KW-0812">Transmembrane</keyword>
<gene>
    <name evidence="9" type="ORF">ISU02_14785</name>
</gene>
<accession>A0ABR9ZVB9</accession>
<evidence type="ECO:0000256" key="2">
    <source>
        <dbReference type="ARBA" id="ARBA00022448"/>
    </source>
</evidence>
<dbReference type="SUPFAM" id="SSF161098">
    <property type="entry name" value="MetI-like"/>
    <property type="match status" value="1"/>
</dbReference>
<feature type="domain" description="ABC transmembrane type-1" evidence="8">
    <location>
        <begin position="95"/>
        <end position="286"/>
    </location>
</feature>
<dbReference type="Proteomes" id="UP000614200">
    <property type="component" value="Unassembled WGS sequence"/>
</dbReference>
<sequence>MENSNHKKQIKKDKFEVRLRNFKRFTKAFFGNRIGTIGFLMVILFFVIAFVGPKVYPYSTIDVGKGPMMAPPSSEFIFGTDHLGRDLFGAIIHGTKTSLIVGFSAAFISISIGTIIGLVAGFIGGRFDSILMRFTDGMMVLPKLPLIMVLSALLGTNIRNIILVIGFTGWTGTARLVRSQALSIRERPYIERAKSIGAGNFYIMYKHILPNVFPVIFANTILATASAILAEASLSFLGLGDPLSVSWGQVLNGAFVNGAVSIGAWWYFVPAGVAIILLVLSFTFVGYSFDEILNPKLRGR</sequence>
<protein>
    <submittedName>
        <fullName evidence="9">ABC transporter permease</fullName>
    </submittedName>
</protein>
<evidence type="ECO:0000313" key="10">
    <source>
        <dbReference type="Proteomes" id="UP000614200"/>
    </source>
</evidence>
<dbReference type="InterPro" id="IPR025966">
    <property type="entry name" value="OppC_N"/>
</dbReference>